<feature type="binding site" evidence="18">
    <location>
        <position position="58"/>
    </location>
    <ligand>
        <name>K(+)</name>
        <dbReference type="ChEBI" id="CHEBI:29103"/>
    </ligand>
</feature>
<dbReference type="InterPro" id="IPR004443">
    <property type="entry name" value="YjeF_N_dom"/>
</dbReference>
<dbReference type="SUPFAM" id="SSF64153">
    <property type="entry name" value="YjeF N-terminal domain-like"/>
    <property type="match status" value="1"/>
</dbReference>
<comment type="caution">
    <text evidence="18">Lacks conserved residue(s) required for the propagation of feature annotation.</text>
</comment>
<comment type="similarity">
    <text evidence="18">Belongs to the NnrE/AIBP family.</text>
</comment>
<organism evidence="22 23">
    <name type="scientific">Chitinophaga japonensis</name>
    <name type="common">Flexibacter japonensis</name>
    <dbReference type="NCBI Taxonomy" id="104662"/>
    <lineage>
        <taxon>Bacteria</taxon>
        <taxon>Pseudomonadati</taxon>
        <taxon>Bacteroidota</taxon>
        <taxon>Chitinophagia</taxon>
        <taxon>Chitinophagales</taxon>
        <taxon>Chitinophagaceae</taxon>
        <taxon>Chitinophaga</taxon>
    </lineage>
</organism>
<feature type="binding site" evidence="18">
    <location>
        <position position="126"/>
    </location>
    <ligand>
        <name>K(+)</name>
        <dbReference type="ChEBI" id="CHEBI:29103"/>
    </ligand>
</feature>
<dbReference type="Proteomes" id="UP000316778">
    <property type="component" value="Unassembled WGS sequence"/>
</dbReference>
<evidence type="ECO:0000259" key="21">
    <source>
        <dbReference type="PROSITE" id="PS51385"/>
    </source>
</evidence>
<evidence type="ECO:0000256" key="14">
    <source>
        <dbReference type="ARBA" id="ARBA00025153"/>
    </source>
</evidence>
<feature type="binding site" evidence="17">
    <location>
        <position position="448"/>
    </location>
    <ligand>
        <name>(6S)-NADPHX</name>
        <dbReference type="ChEBI" id="CHEBI:64076"/>
    </ligand>
</feature>
<comment type="function">
    <text evidence="14 19">Bifunctional enzyme that catalyzes the epimerization of the S- and R-forms of NAD(P)HX and the dehydration of the S-form of NAD(P)HX at the expense of ADP, which is converted to AMP. This allows the repair of both epimers of NAD(P)HX, a damaged form of NAD(P)H that is a result of enzymatic or heat-dependent hydration.</text>
</comment>
<evidence type="ECO:0000256" key="5">
    <source>
        <dbReference type="ARBA" id="ARBA00022723"/>
    </source>
</evidence>
<feature type="binding site" evidence="18">
    <location>
        <position position="164"/>
    </location>
    <ligand>
        <name>K(+)</name>
        <dbReference type="ChEBI" id="CHEBI:29103"/>
    </ligand>
</feature>
<keyword evidence="6 17" id="KW-0547">Nucleotide-binding</keyword>
<dbReference type="Pfam" id="PF03853">
    <property type="entry name" value="YjeF_N"/>
    <property type="match status" value="1"/>
</dbReference>
<dbReference type="GO" id="GO:0052855">
    <property type="term" value="F:ADP-dependent NAD(P)H-hydrate dehydratase activity"/>
    <property type="evidence" value="ECO:0007669"/>
    <property type="project" value="UniProtKB-UniRule"/>
</dbReference>
<reference evidence="22 23" key="1">
    <citation type="journal article" date="2013" name="Stand. Genomic Sci.">
        <title>Genomic Encyclopedia of Type Strains, Phase I: The one thousand microbial genomes (KMG-I) project.</title>
        <authorList>
            <person name="Kyrpides N.C."/>
            <person name="Woyke T."/>
            <person name="Eisen J.A."/>
            <person name="Garrity G."/>
            <person name="Lilburn T.G."/>
            <person name="Beck B.J."/>
            <person name="Whitman W.B."/>
            <person name="Hugenholtz P."/>
            <person name="Klenk H.P."/>
        </authorList>
    </citation>
    <scope>NUCLEOTIDE SEQUENCE [LARGE SCALE GENOMIC DNA]</scope>
    <source>
        <strain evidence="22 23">DSM 13484</strain>
    </source>
</reference>
<dbReference type="PROSITE" id="PS51383">
    <property type="entry name" value="YJEF_C_3"/>
    <property type="match status" value="1"/>
</dbReference>
<evidence type="ECO:0000256" key="19">
    <source>
        <dbReference type="PIRNR" id="PIRNR017184"/>
    </source>
</evidence>
<evidence type="ECO:0000256" key="18">
    <source>
        <dbReference type="HAMAP-Rule" id="MF_01966"/>
    </source>
</evidence>
<dbReference type="InterPro" id="IPR017953">
    <property type="entry name" value="Carbohydrate_kinase_pred_CS"/>
</dbReference>
<keyword evidence="13" id="KW-0511">Multifunctional enzyme</keyword>
<comment type="catalytic activity">
    <reaction evidence="16 17 19">
        <text>(6S)-NADPHX + ADP = AMP + phosphate + NADPH + H(+)</text>
        <dbReference type="Rhea" id="RHEA:32235"/>
        <dbReference type="ChEBI" id="CHEBI:15378"/>
        <dbReference type="ChEBI" id="CHEBI:43474"/>
        <dbReference type="ChEBI" id="CHEBI:57783"/>
        <dbReference type="ChEBI" id="CHEBI:64076"/>
        <dbReference type="ChEBI" id="CHEBI:456215"/>
        <dbReference type="ChEBI" id="CHEBI:456216"/>
        <dbReference type="EC" id="4.2.1.136"/>
    </reaction>
</comment>
<comment type="similarity">
    <text evidence="4 19">In the C-terminal section; belongs to the NnrD/CARKD family.</text>
</comment>
<feature type="domain" description="YjeF C-terminal" evidence="20">
    <location>
        <begin position="228"/>
        <end position="507"/>
    </location>
</feature>
<keyword evidence="8 17" id="KW-0521">NADP</keyword>
<dbReference type="GO" id="GO:0046872">
    <property type="term" value="F:metal ion binding"/>
    <property type="evidence" value="ECO:0007669"/>
    <property type="project" value="UniProtKB-UniRule"/>
</dbReference>
<keyword evidence="10 17" id="KW-0520">NAD</keyword>
<dbReference type="NCBIfam" id="TIGR00197">
    <property type="entry name" value="yjeF_nterm"/>
    <property type="match status" value="1"/>
</dbReference>
<proteinExistence type="inferred from homology"/>
<dbReference type="EC" id="4.2.1.136" evidence="19"/>
<dbReference type="InterPro" id="IPR029056">
    <property type="entry name" value="Ribokinase-like"/>
</dbReference>
<feature type="binding site" evidence="18">
    <location>
        <position position="161"/>
    </location>
    <ligand>
        <name>(6S)-NADPHX</name>
        <dbReference type="ChEBI" id="CHEBI:64076"/>
    </ligand>
</feature>
<comment type="similarity">
    <text evidence="17">Belongs to the NnrD/CARKD family.</text>
</comment>
<comment type="catalytic activity">
    <reaction evidence="15 17 19">
        <text>(6S)-NADHX + ADP = AMP + phosphate + NADH + H(+)</text>
        <dbReference type="Rhea" id="RHEA:32223"/>
        <dbReference type="ChEBI" id="CHEBI:15378"/>
        <dbReference type="ChEBI" id="CHEBI:43474"/>
        <dbReference type="ChEBI" id="CHEBI:57945"/>
        <dbReference type="ChEBI" id="CHEBI:64074"/>
        <dbReference type="ChEBI" id="CHEBI:456215"/>
        <dbReference type="ChEBI" id="CHEBI:456216"/>
        <dbReference type="EC" id="4.2.1.136"/>
    </reaction>
</comment>
<gene>
    <name evidence="17" type="primary">nnrD</name>
    <name evidence="18" type="synonym">nnrE</name>
    <name evidence="22" type="ORF">LX66_4654</name>
</gene>
<dbReference type="AlphaFoldDB" id="A0A562ST59"/>
<evidence type="ECO:0000256" key="13">
    <source>
        <dbReference type="ARBA" id="ARBA00023268"/>
    </source>
</evidence>
<dbReference type="PROSITE" id="PS51385">
    <property type="entry name" value="YJEF_N"/>
    <property type="match status" value="1"/>
</dbReference>
<dbReference type="InterPro" id="IPR000631">
    <property type="entry name" value="CARKD"/>
</dbReference>
<name>A0A562ST59_CHIJA</name>
<keyword evidence="12 17" id="KW-0456">Lyase</keyword>
<dbReference type="EC" id="5.1.99.6" evidence="19"/>
<evidence type="ECO:0000256" key="7">
    <source>
        <dbReference type="ARBA" id="ARBA00022840"/>
    </source>
</evidence>
<comment type="catalytic activity">
    <reaction evidence="2 18 19">
        <text>(6R)-NADPHX = (6S)-NADPHX</text>
        <dbReference type="Rhea" id="RHEA:32227"/>
        <dbReference type="ChEBI" id="CHEBI:64076"/>
        <dbReference type="ChEBI" id="CHEBI:64077"/>
        <dbReference type="EC" id="5.1.99.6"/>
    </reaction>
</comment>
<comment type="function">
    <text evidence="17">Catalyzes the dehydration of the S-form of NAD(P)HX at the expense of ADP, which is converted to AMP. Together with NAD(P)HX epimerase, which catalyzes the epimerization of the S- and R-forms, the enzyme allows the repair of both epimers of NAD(P)HX, a damaged form of NAD(P)H that is a result of enzymatic or heat-dependent hydration.</text>
</comment>
<dbReference type="GO" id="GO:0005524">
    <property type="term" value="F:ATP binding"/>
    <property type="evidence" value="ECO:0007669"/>
    <property type="project" value="UniProtKB-UniRule"/>
</dbReference>
<evidence type="ECO:0000259" key="20">
    <source>
        <dbReference type="PROSITE" id="PS51383"/>
    </source>
</evidence>
<feature type="binding site" evidence="17">
    <location>
        <position position="447"/>
    </location>
    <ligand>
        <name>AMP</name>
        <dbReference type="ChEBI" id="CHEBI:456215"/>
    </ligand>
</feature>
<evidence type="ECO:0000256" key="9">
    <source>
        <dbReference type="ARBA" id="ARBA00022958"/>
    </source>
</evidence>
<protein>
    <recommendedName>
        <fullName evidence="19">Bifunctional NAD(P)H-hydrate repair enzyme</fullName>
    </recommendedName>
    <alternativeName>
        <fullName evidence="19">Nicotinamide nucleotide repair protein</fullName>
    </alternativeName>
    <domain>
        <recommendedName>
            <fullName evidence="19">ADP-dependent (S)-NAD(P)H-hydrate dehydratase</fullName>
            <ecNumber evidence="19">4.2.1.136</ecNumber>
        </recommendedName>
        <alternativeName>
            <fullName evidence="19">ADP-dependent NAD(P)HX dehydratase</fullName>
        </alternativeName>
    </domain>
    <domain>
        <recommendedName>
            <fullName evidence="19">NAD(P)H-hydrate epimerase</fullName>
            <ecNumber evidence="19">5.1.99.6</ecNumber>
        </recommendedName>
    </domain>
</protein>
<evidence type="ECO:0000313" key="22">
    <source>
        <dbReference type="EMBL" id="TWI84288.1"/>
    </source>
</evidence>
<feature type="binding site" evidence="17">
    <location>
        <position position="332"/>
    </location>
    <ligand>
        <name>(6S)-NADPHX</name>
        <dbReference type="ChEBI" id="CHEBI:64076"/>
    </ligand>
</feature>
<dbReference type="HAMAP" id="MF_01965">
    <property type="entry name" value="NADHX_dehydratase"/>
    <property type="match status" value="1"/>
</dbReference>
<evidence type="ECO:0000256" key="10">
    <source>
        <dbReference type="ARBA" id="ARBA00023027"/>
    </source>
</evidence>
<comment type="catalytic activity">
    <reaction evidence="1 18 19">
        <text>(6R)-NADHX = (6S)-NADHX</text>
        <dbReference type="Rhea" id="RHEA:32215"/>
        <dbReference type="ChEBI" id="CHEBI:64074"/>
        <dbReference type="ChEBI" id="CHEBI:64075"/>
        <dbReference type="EC" id="5.1.99.6"/>
    </reaction>
</comment>
<dbReference type="OrthoDB" id="9806925at2"/>
<dbReference type="CDD" id="cd01171">
    <property type="entry name" value="YXKO-related"/>
    <property type="match status" value="1"/>
</dbReference>
<evidence type="ECO:0000256" key="15">
    <source>
        <dbReference type="ARBA" id="ARBA00048238"/>
    </source>
</evidence>
<keyword evidence="7 17" id="KW-0067">ATP-binding</keyword>
<dbReference type="RefSeq" id="WP_145717838.1">
    <property type="nucleotide sequence ID" value="NZ_BAAAFY010000002.1"/>
</dbReference>
<comment type="subunit">
    <text evidence="17">Homotetramer.</text>
</comment>
<comment type="similarity">
    <text evidence="3 19">In the N-terminal section; belongs to the NnrE/AIBP family.</text>
</comment>
<evidence type="ECO:0000313" key="23">
    <source>
        <dbReference type="Proteomes" id="UP000316778"/>
    </source>
</evidence>
<dbReference type="InterPro" id="IPR030677">
    <property type="entry name" value="Nnr"/>
</dbReference>
<dbReference type="Pfam" id="PF01256">
    <property type="entry name" value="Carb_kinase"/>
    <property type="match status" value="1"/>
</dbReference>
<evidence type="ECO:0000256" key="2">
    <source>
        <dbReference type="ARBA" id="ARBA00000909"/>
    </source>
</evidence>
<dbReference type="EMBL" id="VLLG01000005">
    <property type="protein sequence ID" value="TWI84288.1"/>
    <property type="molecule type" value="Genomic_DNA"/>
</dbReference>
<evidence type="ECO:0000256" key="1">
    <source>
        <dbReference type="ARBA" id="ARBA00000013"/>
    </source>
</evidence>
<accession>A0A562ST59</accession>
<dbReference type="PIRSF" id="PIRSF017184">
    <property type="entry name" value="Nnr"/>
    <property type="match status" value="1"/>
</dbReference>
<keyword evidence="9 18" id="KW-0630">Potassium</keyword>
<dbReference type="GO" id="GO:0110051">
    <property type="term" value="P:metabolite repair"/>
    <property type="evidence" value="ECO:0007669"/>
    <property type="project" value="TreeGrafter"/>
</dbReference>
<dbReference type="PROSITE" id="PS01050">
    <property type="entry name" value="YJEF_C_2"/>
    <property type="match status" value="1"/>
</dbReference>
<feature type="binding site" evidence="17">
    <location>
        <begin position="418"/>
        <end position="422"/>
    </location>
    <ligand>
        <name>AMP</name>
        <dbReference type="ChEBI" id="CHEBI:456215"/>
    </ligand>
</feature>
<dbReference type="NCBIfam" id="TIGR00196">
    <property type="entry name" value="yjeF_cterm"/>
    <property type="match status" value="1"/>
</dbReference>
<dbReference type="PANTHER" id="PTHR12592">
    <property type="entry name" value="ATP-DEPENDENT (S)-NAD(P)H-HYDRATE DEHYDRATASE FAMILY MEMBER"/>
    <property type="match status" value="1"/>
</dbReference>
<comment type="function">
    <text evidence="18">Catalyzes the epimerization of the S- and R-forms of NAD(P)HX, a damaged form of NAD(P)H that is a result of enzymatic or heat-dependent hydration. This is a prerequisite for the S-specific NAD(P)H-hydrate dehydratase to allow the repair of both epimers of NAD(P)HX.</text>
</comment>
<comment type="caution">
    <text evidence="22">The sequence shown here is derived from an EMBL/GenBank/DDBJ whole genome shotgun (WGS) entry which is preliminary data.</text>
</comment>
<evidence type="ECO:0000256" key="8">
    <source>
        <dbReference type="ARBA" id="ARBA00022857"/>
    </source>
</evidence>
<evidence type="ECO:0000256" key="16">
    <source>
        <dbReference type="ARBA" id="ARBA00049209"/>
    </source>
</evidence>
<dbReference type="SUPFAM" id="SSF53613">
    <property type="entry name" value="Ribokinase-like"/>
    <property type="match status" value="1"/>
</dbReference>
<evidence type="ECO:0000256" key="12">
    <source>
        <dbReference type="ARBA" id="ARBA00023239"/>
    </source>
</evidence>
<dbReference type="PANTHER" id="PTHR12592:SF0">
    <property type="entry name" value="ATP-DEPENDENT (S)-NAD(P)H-HYDRATE DEHYDRATASE"/>
    <property type="match status" value="1"/>
</dbReference>
<dbReference type="InterPro" id="IPR036652">
    <property type="entry name" value="YjeF_N_dom_sf"/>
</dbReference>
<evidence type="ECO:0000256" key="6">
    <source>
        <dbReference type="ARBA" id="ARBA00022741"/>
    </source>
</evidence>
<comment type="cofactor">
    <cofactor evidence="17">
        <name>Mg(2+)</name>
        <dbReference type="ChEBI" id="CHEBI:18420"/>
    </cofactor>
</comment>
<dbReference type="GO" id="GO:0052856">
    <property type="term" value="F:NAD(P)HX epimerase activity"/>
    <property type="evidence" value="ECO:0007669"/>
    <property type="project" value="UniProtKB-UniRule"/>
</dbReference>
<feature type="binding site" evidence="18">
    <location>
        <begin position="57"/>
        <end position="61"/>
    </location>
    <ligand>
        <name>(6S)-NADPHX</name>
        <dbReference type="ChEBI" id="CHEBI:64076"/>
    </ligand>
</feature>
<keyword evidence="23" id="KW-1185">Reference proteome</keyword>
<dbReference type="HAMAP" id="MF_01966">
    <property type="entry name" value="NADHX_epimerase"/>
    <property type="match status" value="1"/>
</dbReference>
<feature type="binding site" evidence="17">
    <location>
        <position position="383"/>
    </location>
    <ligand>
        <name>(6S)-NADPHX</name>
        <dbReference type="ChEBI" id="CHEBI:64076"/>
    </ligand>
</feature>
<keyword evidence="11 18" id="KW-0413">Isomerase</keyword>
<feature type="domain" description="YjeF N-terminal" evidence="21">
    <location>
        <begin position="9"/>
        <end position="218"/>
    </location>
</feature>
<evidence type="ECO:0000256" key="4">
    <source>
        <dbReference type="ARBA" id="ARBA00009524"/>
    </source>
</evidence>
<evidence type="ECO:0000256" key="3">
    <source>
        <dbReference type="ARBA" id="ARBA00006001"/>
    </source>
</evidence>
<feature type="binding site" evidence="18">
    <location>
        <begin position="130"/>
        <end position="136"/>
    </location>
    <ligand>
        <name>(6S)-NADPHX</name>
        <dbReference type="ChEBI" id="CHEBI:64076"/>
    </ligand>
</feature>
<dbReference type="Gene3D" id="3.40.50.10260">
    <property type="entry name" value="YjeF N-terminal domain"/>
    <property type="match status" value="1"/>
</dbReference>
<evidence type="ECO:0000256" key="17">
    <source>
        <dbReference type="HAMAP-Rule" id="MF_01965"/>
    </source>
</evidence>
<keyword evidence="5 18" id="KW-0479">Metal-binding</keyword>
<feature type="binding site" evidence="17">
    <location>
        <position position="263"/>
    </location>
    <ligand>
        <name>(6S)-NADPHX</name>
        <dbReference type="ChEBI" id="CHEBI:64076"/>
    </ligand>
</feature>
<comment type="cofactor">
    <cofactor evidence="18 19">
        <name>K(+)</name>
        <dbReference type="ChEBI" id="CHEBI:29103"/>
    </cofactor>
    <text evidence="18 19">Binds 1 potassium ion per subunit.</text>
</comment>
<dbReference type="GO" id="GO:0046496">
    <property type="term" value="P:nicotinamide nucleotide metabolic process"/>
    <property type="evidence" value="ECO:0007669"/>
    <property type="project" value="UniProtKB-UniRule"/>
</dbReference>
<dbReference type="Gene3D" id="3.40.1190.20">
    <property type="match status" value="1"/>
</dbReference>
<sequence>MKIFSAAQIREADAYTIRHEPISSLQLMERAAGACAQWLYGHFDASRPCYIFCGMGNNGGDGLVIARLLQDKGYQATACVLHHSSKASADHQANREALERQYPQSLYDIHAVTDFPELPAGSIIVDAIFGTGLSRPIEGWMTGIVHKLNDLQARHTVIAIDLPSGLLADASSVLMPVVHAHHTLSFEVYKLALLMPENAARTGQVYILSIGLHPAYLTQTPARFHVTDAAMMRTIYQPRQPFAHKGTFGHALLVAGSYGKMGAAVLSAQACLHAGVGLLTCHVPQCGYLVMQISAPCAMCITDPQEAYSAHFHEGLSPAEAVKYKTIGIGPGLGTATATAKALELLLEQYQQPVVIDADALNIMAAYPFLLSRIPPGSLLTPHPKEFERIFGSTRNDFERLERLSQQATQLQLYILLKGRYTAIACPDGAVYFNATGNPGMATGGSGDVLTGILTALLAQGYAPKAAVLLGAYLHGLAGDIAAARLSQEAMTAETIIDCLGPAFLQL</sequence>
<evidence type="ECO:0000256" key="11">
    <source>
        <dbReference type="ARBA" id="ARBA00023235"/>
    </source>
</evidence>